<gene>
    <name evidence="2" type="ORF">HORIV_16380</name>
</gene>
<dbReference type="EMBL" id="AP019416">
    <property type="protein sequence ID" value="BBI49217.1"/>
    <property type="molecule type" value="Genomic_DNA"/>
</dbReference>
<protein>
    <recommendedName>
        <fullName evidence="1">Amidohydrolase 3 domain-containing protein</fullName>
    </recommendedName>
</protein>
<name>A0ABN5WXJ1_9GAMM</name>
<reference evidence="3" key="1">
    <citation type="journal article" date="2019" name="Microbiol. Resour. Announc.">
        <title>Complete Genome Sequence of Halomonas olivaria, a Moderately Halophilic Bacterium Isolated from Olive Processing Effluents, Obtained by Nanopore Sequencing.</title>
        <authorList>
            <person name="Nagata S."/>
            <person name="Ii K.M."/>
            <person name="Tsukimi T."/>
            <person name="Miura M.C."/>
            <person name="Galipon J."/>
            <person name="Arakawa K."/>
        </authorList>
    </citation>
    <scope>NUCLEOTIDE SEQUENCE [LARGE SCALE GENOMIC DNA]</scope>
    <source>
        <strain evidence="3">TYRC17</strain>
    </source>
</reference>
<dbReference type="InterPro" id="IPR013108">
    <property type="entry name" value="Amidohydro_3"/>
</dbReference>
<feature type="domain" description="Amidohydrolase 3" evidence="1">
    <location>
        <begin position="3"/>
        <end position="71"/>
    </location>
</feature>
<keyword evidence="3" id="KW-1185">Reference proteome</keyword>
<dbReference type="SUPFAM" id="SSF51338">
    <property type="entry name" value="Composite domain of metallo-dependent hydrolases"/>
    <property type="match status" value="1"/>
</dbReference>
<organism evidence="2 3">
    <name type="scientific">Vreelandella olivaria</name>
    <dbReference type="NCBI Taxonomy" id="390919"/>
    <lineage>
        <taxon>Bacteria</taxon>
        <taxon>Pseudomonadati</taxon>
        <taxon>Pseudomonadota</taxon>
        <taxon>Gammaproteobacteria</taxon>
        <taxon>Oceanospirillales</taxon>
        <taxon>Halomonadaceae</taxon>
        <taxon>Vreelandella</taxon>
    </lineage>
</organism>
<accession>A0ABN5WXJ1</accession>
<dbReference type="PANTHER" id="PTHR22642">
    <property type="entry name" value="IMIDAZOLONEPROPIONASE"/>
    <property type="match status" value="1"/>
</dbReference>
<evidence type="ECO:0000259" key="1">
    <source>
        <dbReference type="Pfam" id="PF07969"/>
    </source>
</evidence>
<evidence type="ECO:0000313" key="2">
    <source>
        <dbReference type="EMBL" id="BBI49217.1"/>
    </source>
</evidence>
<dbReference type="Proteomes" id="UP000289555">
    <property type="component" value="Chromosome"/>
</dbReference>
<dbReference type="PANTHER" id="PTHR22642:SF2">
    <property type="entry name" value="PROTEIN LONG AFTER FAR-RED 3"/>
    <property type="match status" value="1"/>
</dbReference>
<dbReference type="Pfam" id="PF07969">
    <property type="entry name" value="Amidohydro_3"/>
    <property type="match status" value="1"/>
</dbReference>
<dbReference type="Gene3D" id="3.20.20.140">
    <property type="entry name" value="Metal-dependent hydrolases"/>
    <property type="match status" value="1"/>
</dbReference>
<sequence length="75" mass="8066">MLGPFEALSVERALRLITLDAAYTLKLDDRVGSLEIGKFADMTVLDEDPCDVPLERLASVRVAATVVGGDVFAND</sequence>
<evidence type="ECO:0000313" key="3">
    <source>
        <dbReference type="Proteomes" id="UP000289555"/>
    </source>
</evidence>
<proteinExistence type="predicted"/>
<dbReference type="InterPro" id="IPR011059">
    <property type="entry name" value="Metal-dep_hydrolase_composite"/>
</dbReference>